<proteinExistence type="predicted"/>
<evidence type="ECO:0000313" key="2">
    <source>
        <dbReference type="EMBL" id="EMD92294.1"/>
    </source>
</evidence>
<organism evidence="2 3">
    <name type="scientific">Cochliobolus heterostrophus (strain C5 / ATCC 48332 / race O)</name>
    <name type="common">Southern corn leaf blight fungus</name>
    <name type="synonym">Bipolaris maydis</name>
    <dbReference type="NCBI Taxonomy" id="701091"/>
    <lineage>
        <taxon>Eukaryota</taxon>
        <taxon>Fungi</taxon>
        <taxon>Dikarya</taxon>
        <taxon>Ascomycota</taxon>
        <taxon>Pezizomycotina</taxon>
        <taxon>Dothideomycetes</taxon>
        <taxon>Pleosporomycetidae</taxon>
        <taxon>Pleosporales</taxon>
        <taxon>Pleosporineae</taxon>
        <taxon>Pleosporaceae</taxon>
        <taxon>Bipolaris</taxon>
    </lineage>
</organism>
<keyword evidence="3" id="KW-1185">Reference proteome</keyword>
<gene>
    <name evidence="2" type="ORF">COCHEDRAFT_1155275</name>
</gene>
<sequence>MAPVSLHQSSHPFLTPTRASDISSWTLSVPERSSSSSTESVTDAQSRQAAIEAYRQMKAALFSRSLHSNLSRSN</sequence>
<dbReference type="Proteomes" id="UP000016936">
    <property type="component" value="Unassembled WGS sequence"/>
</dbReference>
<feature type="region of interest" description="Disordered" evidence="1">
    <location>
        <begin position="24"/>
        <end position="47"/>
    </location>
</feature>
<feature type="compositionally biased region" description="Low complexity" evidence="1">
    <location>
        <begin position="28"/>
        <end position="42"/>
    </location>
</feature>
<reference evidence="2 3" key="1">
    <citation type="journal article" date="2012" name="PLoS Pathog.">
        <title>Diverse lifestyles and strategies of plant pathogenesis encoded in the genomes of eighteen Dothideomycetes fungi.</title>
        <authorList>
            <person name="Ohm R.A."/>
            <person name="Feau N."/>
            <person name="Henrissat B."/>
            <person name="Schoch C.L."/>
            <person name="Horwitz B.A."/>
            <person name="Barry K.W."/>
            <person name="Condon B.J."/>
            <person name="Copeland A.C."/>
            <person name="Dhillon B."/>
            <person name="Glaser F."/>
            <person name="Hesse C.N."/>
            <person name="Kosti I."/>
            <person name="LaButti K."/>
            <person name="Lindquist E.A."/>
            <person name="Lucas S."/>
            <person name="Salamov A.A."/>
            <person name="Bradshaw R.E."/>
            <person name="Ciuffetti L."/>
            <person name="Hamelin R.C."/>
            <person name="Kema G.H.J."/>
            <person name="Lawrence C."/>
            <person name="Scott J.A."/>
            <person name="Spatafora J.W."/>
            <person name="Turgeon B.G."/>
            <person name="de Wit P.J.G.M."/>
            <person name="Zhong S."/>
            <person name="Goodwin S.B."/>
            <person name="Grigoriev I.V."/>
        </authorList>
    </citation>
    <scope>NUCLEOTIDE SEQUENCE [LARGE SCALE GENOMIC DNA]</scope>
    <source>
        <strain evidence="3">C5 / ATCC 48332 / race O</strain>
    </source>
</reference>
<dbReference type="AlphaFoldDB" id="M2U176"/>
<reference evidence="3" key="2">
    <citation type="journal article" date="2013" name="PLoS Genet.">
        <title>Comparative genome structure, secondary metabolite, and effector coding capacity across Cochliobolus pathogens.</title>
        <authorList>
            <person name="Condon B.J."/>
            <person name="Leng Y."/>
            <person name="Wu D."/>
            <person name="Bushley K.E."/>
            <person name="Ohm R.A."/>
            <person name="Otillar R."/>
            <person name="Martin J."/>
            <person name="Schackwitz W."/>
            <person name="Grimwood J."/>
            <person name="MohdZainudin N."/>
            <person name="Xue C."/>
            <person name="Wang R."/>
            <person name="Manning V.A."/>
            <person name="Dhillon B."/>
            <person name="Tu Z.J."/>
            <person name="Steffenson B.J."/>
            <person name="Salamov A."/>
            <person name="Sun H."/>
            <person name="Lowry S."/>
            <person name="LaButti K."/>
            <person name="Han J."/>
            <person name="Copeland A."/>
            <person name="Lindquist E."/>
            <person name="Barry K."/>
            <person name="Schmutz J."/>
            <person name="Baker S.E."/>
            <person name="Ciuffetti L.M."/>
            <person name="Grigoriev I.V."/>
            <person name="Zhong S."/>
            <person name="Turgeon B.G."/>
        </authorList>
    </citation>
    <scope>NUCLEOTIDE SEQUENCE [LARGE SCALE GENOMIC DNA]</scope>
    <source>
        <strain evidence="3">C5 / ATCC 48332 / race O</strain>
    </source>
</reference>
<dbReference type="EMBL" id="KB445575">
    <property type="protein sequence ID" value="EMD92294.1"/>
    <property type="molecule type" value="Genomic_DNA"/>
</dbReference>
<accession>M2U176</accession>
<name>M2U176_COCH5</name>
<evidence type="ECO:0000313" key="3">
    <source>
        <dbReference type="Proteomes" id="UP000016936"/>
    </source>
</evidence>
<dbReference type="eggNOG" id="ENOG502TGEN">
    <property type="taxonomic scope" value="Eukaryota"/>
</dbReference>
<protein>
    <submittedName>
        <fullName evidence="2">Uncharacterized protein</fullName>
    </submittedName>
</protein>
<dbReference type="HOGENOM" id="CLU_2687449_0_0_1"/>
<evidence type="ECO:0000256" key="1">
    <source>
        <dbReference type="SAM" id="MobiDB-lite"/>
    </source>
</evidence>